<keyword evidence="1" id="KW-1133">Transmembrane helix</keyword>
<keyword evidence="3" id="KW-1185">Reference proteome</keyword>
<gene>
    <name evidence="2" type="ORF">MRATA1EN1_LOCUS31133</name>
</gene>
<keyword evidence="1" id="KW-0812">Transmembrane</keyword>
<evidence type="ECO:0000313" key="3">
    <source>
        <dbReference type="Proteomes" id="UP001176941"/>
    </source>
</evidence>
<organism evidence="2 3">
    <name type="scientific">Rangifer tarandus platyrhynchus</name>
    <name type="common">Svalbard reindeer</name>
    <dbReference type="NCBI Taxonomy" id="3082113"/>
    <lineage>
        <taxon>Eukaryota</taxon>
        <taxon>Metazoa</taxon>
        <taxon>Chordata</taxon>
        <taxon>Craniata</taxon>
        <taxon>Vertebrata</taxon>
        <taxon>Euteleostomi</taxon>
        <taxon>Mammalia</taxon>
        <taxon>Eutheria</taxon>
        <taxon>Laurasiatheria</taxon>
        <taxon>Artiodactyla</taxon>
        <taxon>Ruminantia</taxon>
        <taxon>Pecora</taxon>
        <taxon>Cervidae</taxon>
        <taxon>Odocoileinae</taxon>
        <taxon>Rangifer</taxon>
    </lineage>
</organism>
<comment type="caution">
    <text evidence="2">The sequence shown here is derived from an EMBL/GenBank/DDBJ whole genome shotgun (WGS) entry which is preliminary data.</text>
</comment>
<dbReference type="Proteomes" id="UP001176941">
    <property type="component" value="Unassembled WGS sequence"/>
</dbReference>
<dbReference type="EMBL" id="CATKSN020000352">
    <property type="protein sequence ID" value="CAI9149515.1"/>
    <property type="molecule type" value="Genomic_DNA"/>
</dbReference>
<evidence type="ECO:0000256" key="1">
    <source>
        <dbReference type="SAM" id="Phobius"/>
    </source>
</evidence>
<name>A0ABN8XJD3_RANTA</name>
<protein>
    <submittedName>
        <fullName evidence="2">Uncharacterized protein</fullName>
    </submittedName>
</protein>
<proteinExistence type="predicted"/>
<reference evidence="2" key="1">
    <citation type="submission" date="2023-04" db="EMBL/GenBank/DDBJ databases">
        <authorList>
            <consortium name="ELIXIR-Norway"/>
        </authorList>
    </citation>
    <scope>NUCLEOTIDE SEQUENCE [LARGE SCALE GENOMIC DNA]</scope>
</reference>
<feature type="transmembrane region" description="Helical" evidence="1">
    <location>
        <begin position="27"/>
        <end position="48"/>
    </location>
</feature>
<sequence>MEKKPQSRALCVARLRNRVFTAANARAAALVAGLLPACSYVPFAALYCPLRKLRHWHETLPVHRCKVRRSLFSREPRM</sequence>
<accession>A0ABN8XJD3</accession>
<evidence type="ECO:0000313" key="2">
    <source>
        <dbReference type="EMBL" id="CAI9149515.1"/>
    </source>
</evidence>
<keyword evidence="1" id="KW-0472">Membrane</keyword>